<evidence type="ECO:0000313" key="2">
    <source>
        <dbReference type="Proteomes" id="UP000050741"/>
    </source>
</evidence>
<reference evidence="2" key="2">
    <citation type="submission" date="2014-05" db="EMBL/GenBank/DDBJ databases">
        <title>The genome and life-stage specific transcriptomes of Globodera pallida elucidate key aspects of plant parasitism by a cyst nematode.</title>
        <authorList>
            <person name="Cotton J.A."/>
            <person name="Lilley C.J."/>
            <person name="Jones L.M."/>
            <person name="Kikuchi T."/>
            <person name="Reid A.J."/>
            <person name="Thorpe P."/>
            <person name="Tsai I.J."/>
            <person name="Beasley H."/>
            <person name="Blok V."/>
            <person name="Cock P.J.A."/>
            <person name="Van den Akker S.E."/>
            <person name="Holroyd N."/>
            <person name="Hunt M."/>
            <person name="Mantelin S."/>
            <person name="Naghra H."/>
            <person name="Pain A."/>
            <person name="Palomares-Rius J.E."/>
            <person name="Zarowiecki M."/>
            <person name="Berriman M."/>
            <person name="Jones J.T."/>
            <person name="Urwin P.E."/>
        </authorList>
    </citation>
    <scope>NUCLEOTIDE SEQUENCE [LARGE SCALE GENOMIC DNA]</scope>
    <source>
        <strain evidence="2">Lindley</strain>
    </source>
</reference>
<accession>A0A183BZQ1</accession>
<dbReference type="AlphaFoldDB" id="A0A183BZQ1"/>
<keyword evidence="2" id="KW-1185">Reference proteome</keyword>
<dbReference type="WBParaSite" id="GPLIN_000609200">
    <property type="protein sequence ID" value="GPLIN_000609200"/>
    <property type="gene ID" value="GPLIN_000609200"/>
</dbReference>
<dbReference type="Proteomes" id="UP000050741">
    <property type="component" value="Unassembled WGS sequence"/>
</dbReference>
<name>A0A183BZQ1_GLOPA</name>
<sequence length="99" mass="11446">MPPFEKPNPPSNSNNQLPQHPPPPQPQPEEREGRPVANERPIPDERELWAQIVQEDGPQFINQVFGDRRGRQILADLATFVAEREMQEMEGQRVTDLQR</sequence>
<evidence type="ECO:0000256" key="1">
    <source>
        <dbReference type="SAM" id="MobiDB-lite"/>
    </source>
</evidence>
<protein>
    <submittedName>
        <fullName evidence="3">CpaF family protein</fullName>
    </submittedName>
</protein>
<feature type="compositionally biased region" description="Pro residues" evidence="1">
    <location>
        <begin position="1"/>
        <end position="10"/>
    </location>
</feature>
<feature type="region of interest" description="Disordered" evidence="1">
    <location>
        <begin position="1"/>
        <end position="45"/>
    </location>
</feature>
<reference evidence="3" key="3">
    <citation type="submission" date="2016-06" db="UniProtKB">
        <authorList>
            <consortium name="WormBaseParasite"/>
        </authorList>
    </citation>
    <scope>IDENTIFICATION</scope>
</reference>
<evidence type="ECO:0000313" key="3">
    <source>
        <dbReference type="WBParaSite" id="GPLIN_000609200"/>
    </source>
</evidence>
<proteinExistence type="predicted"/>
<organism evidence="2 3">
    <name type="scientific">Globodera pallida</name>
    <name type="common">Potato cyst nematode worm</name>
    <name type="synonym">Heterodera pallida</name>
    <dbReference type="NCBI Taxonomy" id="36090"/>
    <lineage>
        <taxon>Eukaryota</taxon>
        <taxon>Metazoa</taxon>
        <taxon>Ecdysozoa</taxon>
        <taxon>Nematoda</taxon>
        <taxon>Chromadorea</taxon>
        <taxon>Rhabditida</taxon>
        <taxon>Tylenchina</taxon>
        <taxon>Tylenchomorpha</taxon>
        <taxon>Tylenchoidea</taxon>
        <taxon>Heteroderidae</taxon>
        <taxon>Heteroderinae</taxon>
        <taxon>Globodera</taxon>
    </lineage>
</organism>
<reference evidence="2" key="1">
    <citation type="submission" date="2013-12" db="EMBL/GenBank/DDBJ databases">
        <authorList>
            <person name="Aslett M."/>
        </authorList>
    </citation>
    <scope>NUCLEOTIDE SEQUENCE [LARGE SCALE GENOMIC DNA]</scope>
    <source>
        <strain evidence="2">Lindley</strain>
    </source>
</reference>